<dbReference type="AlphaFoldDB" id="X1TPT2"/>
<protein>
    <submittedName>
        <fullName evidence="2">Uncharacterized protein</fullName>
    </submittedName>
</protein>
<accession>X1TPT2</accession>
<reference evidence="2" key="1">
    <citation type="journal article" date="2014" name="Front. Microbiol.">
        <title>High frequency of phylogenetically diverse reductive dehalogenase-homologous genes in deep subseafloor sedimentary metagenomes.</title>
        <authorList>
            <person name="Kawai M."/>
            <person name="Futagami T."/>
            <person name="Toyoda A."/>
            <person name="Takaki Y."/>
            <person name="Nishi S."/>
            <person name="Hori S."/>
            <person name="Arai W."/>
            <person name="Tsubouchi T."/>
            <person name="Morono Y."/>
            <person name="Uchiyama I."/>
            <person name="Ito T."/>
            <person name="Fujiyama A."/>
            <person name="Inagaki F."/>
            <person name="Takami H."/>
        </authorList>
    </citation>
    <scope>NUCLEOTIDE SEQUENCE</scope>
    <source>
        <strain evidence="2">Expedition CK06-06</strain>
    </source>
</reference>
<dbReference type="EMBL" id="BARW01010915">
    <property type="protein sequence ID" value="GAI82029.1"/>
    <property type="molecule type" value="Genomic_DNA"/>
</dbReference>
<organism evidence="2">
    <name type="scientific">marine sediment metagenome</name>
    <dbReference type="NCBI Taxonomy" id="412755"/>
    <lineage>
        <taxon>unclassified sequences</taxon>
        <taxon>metagenomes</taxon>
        <taxon>ecological metagenomes</taxon>
    </lineage>
</organism>
<evidence type="ECO:0000313" key="2">
    <source>
        <dbReference type="EMBL" id="GAI82029.1"/>
    </source>
</evidence>
<feature type="region of interest" description="Disordered" evidence="1">
    <location>
        <begin position="1"/>
        <end position="20"/>
    </location>
</feature>
<evidence type="ECO:0000256" key="1">
    <source>
        <dbReference type="SAM" id="MobiDB-lite"/>
    </source>
</evidence>
<name>X1TPT2_9ZZZZ</name>
<sequence length="98" mass="11371">MPKNNSIIDKSKQGKRNRAAGARFELKARKELENKGWIIDKWTNNVDLEEQKLVKAKRKYNPFMKVMVIGTGFPDFIAFRFEKKKYNVIAIEVKGNGP</sequence>
<gene>
    <name evidence="2" type="ORF">S12H4_21274</name>
</gene>
<feature type="non-terminal residue" evidence="2">
    <location>
        <position position="98"/>
    </location>
</feature>
<proteinExistence type="predicted"/>
<comment type="caution">
    <text evidence="2">The sequence shown here is derived from an EMBL/GenBank/DDBJ whole genome shotgun (WGS) entry which is preliminary data.</text>
</comment>